<proteinExistence type="predicted"/>
<keyword evidence="6" id="KW-1185">Reference proteome</keyword>
<dbReference type="Proteomes" id="UP000679749">
    <property type="component" value="Unassembled WGS sequence"/>
</dbReference>
<dbReference type="RefSeq" id="WP_213119605.1">
    <property type="nucleotide sequence ID" value="NZ_JAGYPF010000004.1"/>
</dbReference>
<dbReference type="SUPFAM" id="SSF46785">
    <property type="entry name" value="Winged helix' DNA-binding domain"/>
    <property type="match status" value="1"/>
</dbReference>
<accession>A0A942U5J7</accession>
<dbReference type="InterPro" id="IPR036388">
    <property type="entry name" value="WH-like_DNA-bd_sf"/>
</dbReference>
<comment type="caution">
    <text evidence="5">The sequence shown here is derived from an EMBL/GenBank/DDBJ whole genome shotgun (WGS) entry which is preliminary data.</text>
</comment>
<name>A0A942U5J7_9BACI</name>
<evidence type="ECO:0000256" key="2">
    <source>
        <dbReference type="ARBA" id="ARBA00023125"/>
    </source>
</evidence>
<dbReference type="PANTHER" id="PTHR43537:SF5">
    <property type="entry name" value="UXU OPERON TRANSCRIPTIONAL REGULATOR"/>
    <property type="match status" value="1"/>
</dbReference>
<dbReference type="AlphaFoldDB" id="A0A942U5J7"/>
<dbReference type="InterPro" id="IPR011711">
    <property type="entry name" value="GntR_C"/>
</dbReference>
<dbReference type="PROSITE" id="PS50949">
    <property type="entry name" value="HTH_GNTR"/>
    <property type="match status" value="1"/>
</dbReference>
<dbReference type="InterPro" id="IPR008920">
    <property type="entry name" value="TF_FadR/GntR_C"/>
</dbReference>
<dbReference type="PANTHER" id="PTHR43537">
    <property type="entry name" value="TRANSCRIPTIONAL REGULATOR, GNTR FAMILY"/>
    <property type="match status" value="1"/>
</dbReference>
<dbReference type="Gene3D" id="1.20.120.530">
    <property type="entry name" value="GntR ligand-binding domain-like"/>
    <property type="match status" value="1"/>
</dbReference>
<dbReference type="SUPFAM" id="SSF48008">
    <property type="entry name" value="GntR ligand-binding domain-like"/>
    <property type="match status" value="1"/>
</dbReference>
<evidence type="ECO:0000256" key="3">
    <source>
        <dbReference type="ARBA" id="ARBA00023163"/>
    </source>
</evidence>
<dbReference type="Pfam" id="PF07729">
    <property type="entry name" value="FCD"/>
    <property type="match status" value="1"/>
</dbReference>
<protein>
    <submittedName>
        <fullName evidence="5">FadR family transcriptional regulator</fullName>
    </submittedName>
</protein>
<gene>
    <name evidence="5" type="ORF">KHA99_22015</name>
</gene>
<evidence type="ECO:0000256" key="1">
    <source>
        <dbReference type="ARBA" id="ARBA00023015"/>
    </source>
</evidence>
<dbReference type="SMART" id="SM00345">
    <property type="entry name" value="HTH_GNTR"/>
    <property type="match status" value="1"/>
</dbReference>
<organism evidence="5 6">
    <name type="scientific">Neobacillus rhizophilus</name>
    <dbReference type="NCBI Taxonomy" id="2833579"/>
    <lineage>
        <taxon>Bacteria</taxon>
        <taxon>Bacillati</taxon>
        <taxon>Bacillota</taxon>
        <taxon>Bacilli</taxon>
        <taxon>Bacillales</taxon>
        <taxon>Bacillaceae</taxon>
        <taxon>Neobacillus</taxon>
    </lineage>
</organism>
<keyword evidence="2" id="KW-0238">DNA-binding</keyword>
<reference evidence="5" key="1">
    <citation type="submission" date="2021-05" db="EMBL/GenBank/DDBJ databases">
        <title>Novel Bacillus species.</title>
        <authorList>
            <person name="Liu G."/>
        </authorList>
    </citation>
    <scope>NUCLEOTIDE SEQUENCE</scope>
    <source>
        <strain evidence="5">FJAT-49825</strain>
    </source>
</reference>
<dbReference type="Pfam" id="PF00392">
    <property type="entry name" value="GntR"/>
    <property type="match status" value="1"/>
</dbReference>
<evidence type="ECO:0000259" key="4">
    <source>
        <dbReference type="PROSITE" id="PS50949"/>
    </source>
</evidence>
<dbReference type="Gene3D" id="1.10.10.10">
    <property type="entry name" value="Winged helix-like DNA-binding domain superfamily/Winged helix DNA-binding domain"/>
    <property type="match status" value="1"/>
</dbReference>
<dbReference type="EMBL" id="JAGYPF010000004">
    <property type="protein sequence ID" value="MBS4215121.1"/>
    <property type="molecule type" value="Genomic_DNA"/>
</dbReference>
<evidence type="ECO:0000313" key="6">
    <source>
        <dbReference type="Proteomes" id="UP000679749"/>
    </source>
</evidence>
<feature type="domain" description="HTH gntR-type" evidence="4">
    <location>
        <begin position="10"/>
        <end position="78"/>
    </location>
</feature>
<dbReference type="InterPro" id="IPR000524">
    <property type="entry name" value="Tscrpt_reg_HTH_GntR"/>
</dbReference>
<dbReference type="GO" id="GO:0003677">
    <property type="term" value="F:DNA binding"/>
    <property type="evidence" value="ECO:0007669"/>
    <property type="project" value="UniProtKB-KW"/>
</dbReference>
<dbReference type="GO" id="GO:0003700">
    <property type="term" value="F:DNA-binding transcription factor activity"/>
    <property type="evidence" value="ECO:0007669"/>
    <property type="project" value="InterPro"/>
</dbReference>
<dbReference type="SMART" id="SM00895">
    <property type="entry name" value="FCD"/>
    <property type="match status" value="1"/>
</dbReference>
<evidence type="ECO:0000313" key="5">
    <source>
        <dbReference type="EMBL" id="MBS4215121.1"/>
    </source>
</evidence>
<dbReference type="PRINTS" id="PR00035">
    <property type="entry name" value="HTHGNTR"/>
</dbReference>
<sequence length="241" mass="27429">MWEIQQVKPRNLYEDVVEQLKEIISNGDLKPGDKIPSVRSLSSSFNVGQSTIREALSVLKTIGLIETRHGEGTFIRNFDSSILNQSIPDYLFITKDDITNLLDVRKILEKGTVAFAAQRRTTEDLKKIETAINKMESDLTSINIGGEADWAFHFAIAEASQNKILISLMEQLSTTMQKALRAIRDKFYVSPDMPEKLLAEHREIFLAIKEQNVNKAEERIVAHLVSAQELFDQYDEMVEEN</sequence>
<keyword evidence="1" id="KW-0805">Transcription regulation</keyword>
<keyword evidence="3" id="KW-0804">Transcription</keyword>
<dbReference type="InterPro" id="IPR036390">
    <property type="entry name" value="WH_DNA-bd_sf"/>
</dbReference>
<dbReference type="CDD" id="cd07377">
    <property type="entry name" value="WHTH_GntR"/>
    <property type="match status" value="1"/>
</dbReference>